<keyword evidence="3" id="KW-1185">Reference proteome</keyword>
<dbReference type="EMBL" id="JAVHJO010000014">
    <property type="protein sequence ID" value="KAK6528734.1"/>
    <property type="molecule type" value="Genomic_DNA"/>
</dbReference>
<evidence type="ECO:0000313" key="3">
    <source>
        <dbReference type="Proteomes" id="UP001365542"/>
    </source>
</evidence>
<evidence type="ECO:0000256" key="1">
    <source>
        <dbReference type="SAM" id="MobiDB-lite"/>
    </source>
</evidence>
<reference evidence="2 3" key="1">
    <citation type="submission" date="2019-10" db="EMBL/GenBank/DDBJ databases">
        <authorList>
            <person name="Palmer J.M."/>
        </authorList>
    </citation>
    <scope>NUCLEOTIDE SEQUENCE [LARGE SCALE GENOMIC DNA]</scope>
    <source>
        <strain evidence="2 3">TWF694</strain>
    </source>
</reference>
<comment type="caution">
    <text evidence="2">The sequence shown here is derived from an EMBL/GenBank/DDBJ whole genome shotgun (WGS) entry which is preliminary data.</text>
</comment>
<dbReference type="Proteomes" id="UP001365542">
    <property type="component" value="Unassembled WGS sequence"/>
</dbReference>
<organism evidence="2 3">
    <name type="scientific">Orbilia ellipsospora</name>
    <dbReference type="NCBI Taxonomy" id="2528407"/>
    <lineage>
        <taxon>Eukaryota</taxon>
        <taxon>Fungi</taxon>
        <taxon>Dikarya</taxon>
        <taxon>Ascomycota</taxon>
        <taxon>Pezizomycotina</taxon>
        <taxon>Orbiliomycetes</taxon>
        <taxon>Orbiliales</taxon>
        <taxon>Orbiliaceae</taxon>
        <taxon>Orbilia</taxon>
    </lineage>
</organism>
<gene>
    <name evidence="2" type="ORF">TWF694_003974</name>
</gene>
<accession>A0AAV9WY16</accession>
<dbReference type="AlphaFoldDB" id="A0AAV9WY16"/>
<feature type="region of interest" description="Disordered" evidence="1">
    <location>
        <begin position="1"/>
        <end position="35"/>
    </location>
</feature>
<name>A0AAV9WY16_9PEZI</name>
<evidence type="ECO:0000313" key="2">
    <source>
        <dbReference type="EMBL" id="KAK6528734.1"/>
    </source>
</evidence>
<sequence length="86" mass="9708">MKSCVEAMSPPTTHGPSSRSRIPPKGSNTSFRMSSDGRNTVSMFLHLSAATYREPHFKSSRPRYLIASYYSYINIHDTGIKKRGRI</sequence>
<feature type="compositionally biased region" description="Polar residues" evidence="1">
    <location>
        <begin position="10"/>
        <end position="35"/>
    </location>
</feature>
<proteinExistence type="predicted"/>
<protein>
    <submittedName>
        <fullName evidence="2">Uncharacterized protein</fullName>
    </submittedName>
</protein>